<evidence type="ECO:0000313" key="1">
    <source>
        <dbReference type="EMBL" id="KKK52024.1"/>
    </source>
</evidence>
<reference evidence="1" key="1">
    <citation type="journal article" date="2015" name="Nature">
        <title>Complex archaea that bridge the gap between prokaryotes and eukaryotes.</title>
        <authorList>
            <person name="Spang A."/>
            <person name="Saw J.H."/>
            <person name="Jorgensen S.L."/>
            <person name="Zaremba-Niedzwiedzka K."/>
            <person name="Martijn J."/>
            <person name="Lind A.E."/>
            <person name="van Eijk R."/>
            <person name="Schleper C."/>
            <person name="Guy L."/>
            <person name="Ettema T.J."/>
        </authorList>
    </citation>
    <scope>NUCLEOTIDE SEQUENCE</scope>
</reference>
<dbReference type="EMBL" id="LAZR01067225">
    <property type="protein sequence ID" value="KKK52024.1"/>
    <property type="molecule type" value="Genomic_DNA"/>
</dbReference>
<proteinExistence type="predicted"/>
<feature type="non-terminal residue" evidence="1">
    <location>
        <position position="101"/>
    </location>
</feature>
<accession>A0A0F8YD14</accession>
<gene>
    <name evidence="1" type="ORF">LCGC14_3109060</name>
</gene>
<name>A0A0F8YD14_9ZZZZ</name>
<organism evidence="1">
    <name type="scientific">marine sediment metagenome</name>
    <dbReference type="NCBI Taxonomy" id="412755"/>
    <lineage>
        <taxon>unclassified sequences</taxon>
        <taxon>metagenomes</taxon>
        <taxon>ecological metagenomes</taxon>
    </lineage>
</organism>
<comment type="caution">
    <text evidence="1">The sequence shown here is derived from an EMBL/GenBank/DDBJ whole genome shotgun (WGS) entry which is preliminary data.</text>
</comment>
<dbReference type="AlphaFoldDB" id="A0A0F8YD14"/>
<sequence>MGTTTRLVLLDRLAKMAEGDDYVEVAVTTDINNDNTIVSTELRSYDYGTDGYYDPWWVYITTFANSAKYRKIDSGTTYATATGTLTVRGEALADDTTDTAT</sequence>
<protein>
    <submittedName>
        <fullName evidence="1">Uncharacterized protein</fullName>
    </submittedName>
</protein>